<proteinExistence type="predicted"/>
<keyword evidence="2" id="KW-0238">DNA-binding</keyword>
<dbReference type="InterPro" id="IPR008920">
    <property type="entry name" value="TF_FadR/GntR_C"/>
</dbReference>
<evidence type="ECO:0000256" key="1">
    <source>
        <dbReference type="ARBA" id="ARBA00023015"/>
    </source>
</evidence>
<name>A0A2G6KG87_9BACT</name>
<protein>
    <recommendedName>
        <fullName evidence="4">GntR C-terminal domain-containing protein</fullName>
    </recommendedName>
</protein>
<keyword evidence="1" id="KW-0805">Transcription regulation</keyword>
<evidence type="ECO:0000256" key="2">
    <source>
        <dbReference type="ARBA" id="ARBA00023125"/>
    </source>
</evidence>
<dbReference type="PANTHER" id="PTHR43537">
    <property type="entry name" value="TRANSCRIPTIONAL REGULATOR, GNTR FAMILY"/>
    <property type="match status" value="1"/>
</dbReference>
<comment type="caution">
    <text evidence="5">The sequence shown here is derived from an EMBL/GenBank/DDBJ whole genome shotgun (WGS) entry which is preliminary data.</text>
</comment>
<sequence>MTEGLVVYDGKSYTVTKPTQQDIENLFEIRCTLEVLAVRQASVRISDTTSDALHAWVKECEEHWQEHSIEFLMSHDMHFHQLVCEGARNPKLMALLSTLNVQI</sequence>
<dbReference type="AlphaFoldDB" id="A0A2G6KG87"/>
<reference evidence="5 6" key="1">
    <citation type="submission" date="2017-10" db="EMBL/GenBank/DDBJ databases">
        <title>Novel microbial diversity and functional potential in the marine mammal oral microbiome.</title>
        <authorList>
            <person name="Dudek N.K."/>
            <person name="Sun C.L."/>
            <person name="Burstein D."/>
            <person name="Kantor R.S."/>
            <person name="Aliaga Goltsman D.S."/>
            <person name="Bik E.M."/>
            <person name="Thomas B.C."/>
            <person name="Banfield J.F."/>
            <person name="Relman D.A."/>
        </authorList>
    </citation>
    <scope>NUCLEOTIDE SEQUENCE [LARGE SCALE GENOMIC DNA]</scope>
    <source>
        <strain evidence="5">DOLJORAL78_47_16</strain>
    </source>
</reference>
<dbReference type="Proteomes" id="UP000230821">
    <property type="component" value="Unassembled WGS sequence"/>
</dbReference>
<dbReference type="SUPFAM" id="SSF48008">
    <property type="entry name" value="GntR ligand-binding domain-like"/>
    <property type="match status" value="1"/>
</dbReference>
<evidence type="ECO:0000313" key="6">
    <source>
        <dbReference type="Proteomes" id="UP000230821"/>
    </source>
</evidence>
<dbReference type="GO" id="GO:0003677">
    <property type="term" value="F:DNA binding"/>
    <property type="evidence" value="ECO:0007669"/>
    <property type="project" value="UniProtKB-KW"/>
</dbReference>
<dbReference type="PANTHER" id="PTHR43537:SF5">
    <property type="entry name" value="UXU OPERON TRANSCRIPTIONAL REGULATOR"/>
    <property type="match status" value="1"/>
</dbReference>
<accession>A0A2G6KG87</accession>
<evidence type="ECO:0000259" key="4">
    <source>
        <dbReference type="Pfam" id="PF07729"/>
    </source>
</evidence>
<keyword evidence="3" id="KW-0804">Transcription</keyword>
<evidence type="ECO:0000256" key="3">
    <source>
        <dbReference type="ARBA" id="ARBA00023163"/>
    </source>
</evidence>
<dbReference type="EMBL" id="PDSK01000079">
    <property type="protein sequence ID" value="PIE34686.1"/>
    <property type="molecule type" value="Genomic_DNA"/>
</dbReference>
<evidence type="ECO:0000313" key="5">
    <source>
        <dbReference type="EMBL" id="PIE34686.1"/>
    </source>
</evidence>
<organism evidence="5 6">
    <name type="scientific">candidate division KSB3 bacterium</name>
    <dbReference type="NCBI Taxonomy" id="2044937"/>
    <lineage>
        <taxon>Bacteria</taxon>
        <taxon>candidate division KSB3</taxon>
    </lineage>
</organism>
<gene>
    <name evidence="5" type="ORF">CSA56_07090</name>
</gene>
<feature type="domain" description="GntR C-terminal" evidence="4">
    <location>
        <begin position="26"/>
        <end position="102"/>
    </location>
</feature>
<dbReference type="InterPro" id="IPR011711">
    <property type="entry name" value="GntR_C"/>
</dbReference>
<dbReference type="Gene3D" id="1.20.120.530">
    <property type="entry name" value="GntR ligand-binding domain-like"/>
    <property type="match status" value="1"/>
</dbReference>
<dbReference type="Pfam" id="PF07729">
    <property type="entry name" value="FCD"/>
    <property type="match status" value="1"/>
</dbReference>